<dbReference type="PANTHER" id="PTHR21262:SF31">
    <property type="entry name" value="GTP PYROPHOSPHOKINASE"/>
    <property type="match status" value="1"/>
</dbReference>
<protein>
    <recommendedName>
        <fullName evidence="2">GTP pyrophosphokinase</fullName>
    </recommendedName>
    <alternativeName>
        <fullName evidence="4">(p)ppGpp synthase</fullName>
    </alternativeName>
    <alternativeName>
        <fullName evidence="3">ATP:GTP 3'-pyrophosphotransferase</fullName>
    </alternativeName>
    <alternativeName>
        <fullName evidence="5">ppGpp synthase I</fullName>
    </alternativeName>
</protein>
<dbReference type="Gene3D" id="3.10.20.30">
    <property type="match status" value="1"/>
</dbReference>
<dbReference type="STRING" id="887898.HMPREF0551_0519"/>
<dbReference type="InterPro" id="IPR012675">
    <property type="entry name" value="Beta-grasp_dom_sf"/>
</dbReference>
<name>E7RV07_9BURK</name>
<dbReference type="AlphaFoldDB" id="E7RV07"/>
<feature type="domain" description="ACT" evidence="6">
    <location>
        <begin position="720"/>
        <end position="791"/>
    </location>
</feature>
<dbReference type="InterPro" id="IPR012676">
    <property type="entry name" value="TGS-like"/>
</dbReference>
<feature type="domain" description="TGS" evidence="7">
    <location>
        <begin position="444"/>
        <end position="508"/>
    </location>
</feature>
<evidence type="ECO:0000256" key="2">
    <source>
        <dbReference type="ARBA" id="ARBA00019852"/>
    </source>
</evidence>
<dbReference type="HOGENOM" id="CLU_012300_3_0_4"/>
<dbReference type="InterPro" id="IPR004095">
    <property type="entry name" value="TGS"/>
</dbReference>
<dbReference type="CDD" id="cd05399">
    <property type="entry name" value="NT_Rel-Spo_like"/>
    <property type="match status" value="1"/>
</dbReference>
<dbReference type="Gene3D" id="3.30.460.10">
    <property type="entry name" value="Beta Polymerase, domain 2"/>
    <property type="match status" value="1"/>
</dbReference>
<dbReference type="GO" id="GO:0042594">
    <property type="term" value="P:response to starvation"/>
    <property type="evidence" value="ECO:0007669"/>
    <property type="project" value="TreeGrafter"/>
</dbReference>
<dbReference type="FunFam" id="3.10.20.30:FF:000002">
    <property type="entry name" value="GTP pyrophosphokinase (RelA/SpoT)"/>
    <property type="match status" value="1"/>
</dbReference>
<reference evidence="8 9" key="1">
    <citation type="submission" date="2010-12" db="EMBL/GenBank/DDBJ databases">
        <authorList>
            <person name="Muzny D."/>
            <person name="Qin X."/>
            <person name="Deng J."/>
            <person name="Jiang H."/>
            <person name="Liu Y."/>
            <person name="Qu J."/>
            <person name="Song X.-Z."/>
            <person name="Zhang L."/>
            <person name="Thornton R."/>
            <person name="Coyle M."/>
            <person name="Francisco L."/>
            <person name="Jackson L."/>
            <person name="Javaid M."/>
            <person name="Korchina V."/>
            <person name="Kovar C."/>
            <person name="Mata R."/>
            <person name="Mathew T."/>
            <person name="Ngo R."/>
            <person name="Nguyen L."/>
            <person name="Nguyen N."/>
            <person name="Okwuonu G."/>
            <person name="Ongeri F."/>
            <person name="Pham C."/>
            <person name="Simmons D."/>
            <person name="Wilczek-Boney K."/>
            <person name="Hale W."/>
            <person name="Jakkamsetti A."/>
            <person name="Pham P."/>
            <person name="Ruth R."/>
            <person name="San Lucas F."/>
            <person name="Warren J."/>
            <person name="Zhang J."/>
            <person name="Zhao Z."/>
            <person name="Zhou C."/>
            <person name="Zhu D."/>
            <person name="Lee S."/>
            <person name="Bess C."/>
            <person name="Blankenburg K."/>
            <person name="Forbes L."/>
            <person name="Fu Q."/>
            <person name="Gubbala S."/>
            <person name="Hirani K."/>
            <person name="Jayaseelan J.C."/>
            <person name="Lara F."/>
            <person name="Munidasa M."/>
            <person name="Palculict T."/>
            <person name="Patil S."/>
            <person name="Pu L.-L."/>
            <person name="Saada N."/>
            <person name="Tang L."/>
            <person name="Weissenberger G."/>
            <person name="Zhu Y."/>
            <person name="Hemphill L."/>
            <person name="Shang Y."/>
            <person name="Youmans B."/>
            <person name="Ayvaz T."/>
            <person name="Ross M."/>
            <person name="Santibanez J."/>
            <person name="Aqrawi P."/>
            <person name="Gross S."/>
            <person name="Joshi V."/>
            <person name="Fowler G."/>
            <person name="Nazareth L."/>
            <person name="Reid J."/>
            <person name="Worley K."/>
            <person name="Petrosino J."/>
            <person name="Highlander S."/>
            <person name="Gibbs R."/>
        </authorList>
    </citation>
    <scope>NUCLEOTIDE SEQUENCE [LARGE SCALE GENOMIC DNA]</scope>
    <source>
        <strain evidence="8 9">ATCC 51599</strain>
    </source>
</reference>
<evidence type="ECO:0000313" key="8">
    <source>
        <dbReference type="EMBL" id="EFV95611.1"/>
    </source>
</evidence>
<dbReference type="InterPro" id="IPR045865">
    <property type="entry name" value="ACT-like_dom_sf"/>
</dbReference>
<dbReference type="eggNOG" id="COG0317">
    <property type="taxonomic scope" value="Bacteria"/>
</dbReference>
<comment type="caution">
    <text evidence="8">The sequence shown here is derived from an EMBL/GenBank/DDBJ whole genome shotgun (WGS) entry which is preliminary data.</text>
</comment>
<dbReference type="PROSITE" id="PS51880">
    <property type="entry name" value="TGS"/>
    <property type="match status" value="1"/>
</dbReference>
<dbReference type="Gene3D" id="3.30.70.260">
    <property type="match status" value="1"/>
</dbReference>
<dbReference type="SUPFAM" id="SSF55021">
    <property type="entry name" value="ACT-like"/>
    <property type="match status" value="1"/>
</dbReference>
<dbReference type="SUPFAM" id="SSF81271">
    <property type="entry name" value="TGS-like"/>
    <property type="match status" value="1"/>
</dbReference>
<evidence type="ECO:0000256" key="3">
    <source>
        <dbReference type="ARBA" id="ARBA00029754"/>
    </source>
</evidence>
<dbReference type="GO" id="GO:0005886">
    <property type="term" value="C:plasma membrane"/>
    <property type="evidence" value="ECO:0007669"/>
    <property type="project" value="TreeGrafter"/>
</dbReference>
<evidence type="ECO:0000256" key="1">
    <source>
        <dbReference type="ARBA" id="ARBA00007476"/>
    </source>
</evidence>
<dbReference type="SUPFAM" id="SSF81301">
    <property type="entry name" value="Nucleotidyltransferase"/>
    <property type="match status" value="1"/>
</dbReference>
<dbReference type="CDD" id="cd01668">
    <property type="entry name" value="TGS_RSH"/>
    <property type="match status" value="1"/>
</dbReference>
<dbReference type="FunFam" id="3.30.460.10:FF:000001">
    <property type="entry name" value="GTP pyrophosphokinase RelA"/>
    <property type="match status" value="1"/>
</dbReference>
<evidence type="ECO:0000256" key="4">
    <source>
        <dbReference type="ARBA" id="ARBA00032407"/>
    </source>
</evidence>
<comment type="similarity">
    <text evidence="1">Belongs to the RelA/SpoT family.</text>
</comment>
<proteinExistence type="inferred from homology"/>
<evidence type="ECO:0000259" key="6">
    <source>
        <dbReference type="PROSITE" id="PS51671"/>
    </source>
</evidence>
<organism evidence="8 9">
    <name type="scientific">Lautropia mirabilis ATCC 51599</name>
    <dbReference type="NCBI Taxonomy" id="887898"/>
    <lineage>
        <taxon>Bacteria</taxon>
        <taxon>Pseudomonadati</taxon>
        <taxon>Pseudomonadota</taxon>
        <taxon>Betaproteobacteria</taxon>
        <taxon>Burkholderiales</taxon>
        <taxon>Burkholderiaceae</taxon>
        <taxon>Lautropia</taxon>
    </lineage>
</organism>
<dbReference type="GO" id="GO:0015949">
    <property type="term" value="P:nucleobase-containing small molecule interconversion"/>
    <property type="evidence" value="ECO:0007669"/>
    <property type="project" value="UniProtKB-ARBA"/>
</dbReference>
<dbReference type="Pfam" id="PF04607">
    <property type="entry name" value="RelA_SpoT"/>
    <property type="match status" value="1"/>
</dbReference>
<evidence type="ECO:0000313" key="9">
    <source>
        <dbReference type="Proteomes" id="UP000011021"/>
    </source>
</evidence>
<dbReference type="Pfam" id="PF13328">
    <property type="entry name" value="HD_4"/>
    <property type="match status" value="1"/>
</dbReference>
<accession>E7RV07</accession>
<keyword evidence="9" id="KW-1185">Reference proteome</keyword>
<dbReference type="GO" id="GO:0008728">
    <property type="term" value="F:GTP diphosphokinase activity"/>
    <property type="evidence" value="ECO:0007669"/>
    <property type="project" value="TreeGrafter"/>
</dbReference>
<dbReference type="Gene3D" id="1.10.3210.10">
    <property type="entry name" value="Hypothetical protein af1432"/>
    <property type="match status" value="1"/>
</dbReference>
<dbReference type="InterPro" id="IPR007685">
    <property type="entry name" value="RelA_SpoT"/>
</dbReference>
<dbReference type="Pfam" id="PF02824">
    <property type="entry name" value="TGS"/>
    <property type="match status" value="1"/>
</dbReference>
<dbReference type="Pfam" id="PF13291">
    <property type="entry name" value="ACT_4"/>
    <property type="match status" value="1"/>
</dbReference>
<sequence>MLDEGIVMAAEETGRQGDAAEGAAVPAPILGTSQEMLAWAFDWLAAHGEGPWRVSGHGALGEARLKHGRGLAAVLELQGADPITRVLGLLVCSDPWPDQAELDVQLGEELGAYLGTLLANCQRLMSLSFSALIGSQGAPGQSQPEVLRRMTLAMARDVRVVMVRLASALQSLRHVAAHRGTGDDAEGQGSSLAKGLVEPGVSVAPVSEADVQGLAQEAMQVLAPLANRLGLYRIKWEMEDLAFRCLEPARYRELARALDSKRPERDAFVANATAELSALLAEHGIQAQVKGRSKHLYSIHNKLRAKHLSLEKLHDLRALRVMVETLADCYATLDLVHQRWVPEMDELDDYIADPKPNGYQSLHTVVMADDGRPMEVQIRTRAMHEAAEYGLAAHWRYKEKSAPGGGKVVVPSLDGQARISWLRQLLAWQHDQGERIAGEETSTADDSVIFAMTPQGRVIELPMGSTAVDFAYHVHTSLGHRCRGARVDGRMLPLNTPLANGQVVEIVQARVGMDEPGPSRDWLNPSLGFVRSNRARQKVRQWFNAQARGQEQLAGRERVEKALAREGRTGQSLEVLAERLKYPSTQALFAAVAREEVGARALEAAIRNEPVVPPAPAPTPPAAPEMRKSAAPGSNAVLVMGVDFLMTHLAGCCHPVPPDEISGFVTRGRGVSVHRKGCPALAALRERAPERELAVSWGDDWQKPVKTKGGQLKPRRYSAGVVVTAEARSGLLRDVLDMLAREQCPLLSVQSQTVKELSRFTLVLEVPSAEVLDKLRTAIRQIPGVMGCRRV</sequence>
<dbReference type="SMART" id="SM00954">
    <property type="entry name" value="RelA_SpoT"/>
    <property type="match status" value="1"/>
</dbReference>
<dbReference type="SUPFAM" id="SSF109604">
    <property type="entry name" value="HD-domain/PDEase-like"/>
    <property type="match status" value="2"/>
</dbReference>
<dbReference type="EMBL" id="AEQP01000002">
    <property type="protein sequence ID" value="EFV95611.1"/>
    <property type="molecule type" value="Genomic_DNA"/>
</dbReference>
<dbReference type="Proteomes" id="UP000011021">
    <property type="component" value="Unassembled WGS sequence"/>
</dbReference>
<gene>
    <name evidence="8" type="ORF">HMPREF0551_0519</name>
</gene>
<dbReference type="InterPro" id="IPR002912">
    <property type="entry name" value="ACT_dom"/>
</dbReference>
<dbReference type="CDD" id="cd04876">
    <property type="entry name" value="ACT_RelA-SpoT"/>
    <property type="match status" value="1"/>
</dbReference>
<dbReference type="PROSITE" id="PS51671">
    <property type="entry name" value="ACT"/>
    <property type="match status" value="1"/>
</dbReference>
<evidence type="ECO:0000256" key="5">
    <source>
        <dbReference type="ARBA" id="ARBA00033308"/>
    </source>
</evidence>
<dbReference type="InterPro" id="IPR033655">
    <property type="entry name" value="TGS_RelA/SpoT"/>
</dbReference>
<dbReference type="GO" id="GO:0015969">
    <property type="term" value="P:guanosine tetraphosphate metabolic process"/>
    <property type="evidence" value="ECO:0007669"/>
    <property type="project" value="InterPro"/>
</dbReference>
<dbReference type="InterPro" id="IPR043519">
    <property type="entry name" value="NT_sf"/>
</dbReference>
<dbReference type="PANTHER" id="PTHR21262">
    <property type="entry name" value="GUANOSINE-3',5'-BIS DIPHOSPHATE 3'-PYROPHOSPHOHYDROLASE"/>
    <property type="match status" value="1"/>
</dbReference>
<dbReference type="GO" id="GO:0008893">
    <property type="term" value="F:guanosine-3',5'-bis(diphosphate) 3'-diphosphatase activity"/>
    <property type="evidence" value="ECO:0007669"/>
    <property type="project" value="TreeGrafter"/>
</dbReference>
<evidence type="ECO:0000259" key="7">
    <source>
        <dbReference type="PROSITE" id="PS51880"/>
    </source>
</evidence>